<protein>
    <submittedName>
        <fullName evidence="5">SDR family oxidoreductase</fullName>
    </submittedName>
</protein>
<gene>
    <name evidence="5" type="ORF">ACFQ21_14190</name>
</gene>
<dbReference type="PANTHER" id="PTHR44196:SF1">
    <property type="entry name" value="DEHYDROGENASE_REDUCTASE SDR FAMILY MEMBER 7B"/>
    <property type="match status" value="1"/>
</dbReference>
<dbReference type="PROSITE" id="PS00061">
    <property type="entry name" value="ADH_SHORT"/>
    <property type="match status" value="1"/>
</dbReference>
<dbReference type="Pfam" id="PF00106">
    <property type="entry name" value="adh_short"/>
    <property type="match status" value="1"/>
</dbReference>
<accession>A0ABW3K4T0</accession>
<comment type="caution">
    <text evidence="5">The sequence shown here is derived from an EMBL/GenBank/DDBJ whole genome shotgun (WGS) entry which is preliminary data.</text>
</comment>
<name>A0ABW3K4T0_9BACT</name>
<dbReference type="InterPro" id="IPR002347">
    <property type="entry name" value="SDR_fam"/>
</dbReference>
<dbReference type="PRINTS" id="PR00080">
    <property type="entry name" value="SDRFAMILY"/>
</dbReference>
<evidence type="ECO:0000256" key="3">
    <source>
        <dbReference type="RuleBase" id="RU000363"/>
    </source>
</evidence>
<feature type="domain" description="Ketoreductase" evidence="4">
    <location>
        <begin position="7"/>
        <end position="195"/>
    </location>
</feature>
<sequence>MAKLKNRVVWITGASSGIGEALAYEMAKQGARLILSARRKEELERVKGNCISSAQANIHVLPFDLTKTETLKLTTEAAIQVFGHIDILVNNGGISQRSFAKDTLLDVDKRIMDVNYFGAVALTKNILPHFLKRKSGHLVTVSSVTGIFGTPYRSGYAASKHALHGFFDSLRAELWKDVRDAITVTMICPGFIHTPITLSAVTGDGSPLGKMDDAQYKGKPADWCARKIIHAIEKKKNEVYIGGIETLGVRFKRLFPNWFARYIRSAKVR</sequence>
<dbReference type="InterPro" id="IPR057326">
    <property type="entry name" value="KR_dom"/>
</dbReference>
<dbReference type="InterPro" id="IPR020904">
    <property type="entry name" value="Sc_DH/Rdtase_CS"/>
</dbReference>
<dbReference type="NCBIfam" id="NF004825">
    <property type="entry name" value="PRK06181.1"/>
    <property type="match status" value="1"/>
</dbReference>
<proteinExistence type="inferred from homology"/>
<keyword evidence="6" id="KW-1185">Reference proteome</keyword>
<evidence type="ECO:0000256" key="2">
    <source>
        <dbReference type="ARBA" id="ARBA00023002"/>
    </source>
</evidence>
<evidence type="ECO:0000313" key="6">
    <source>
        <dbReference type="Proteomes" id="UP001597112"/>
    </source>
</evidence>
<evidence type="ECO:0000259" key="4">
    <source>
        <dbReference type="SMART" id="SM00822"/>
    </source>
</evidence>
<dbReference type="SMART" id="SM00822">
    <property type="entry name" value="PKS_KR"/>
    <property type="match status" value="1"/>
</dbReference>
<organism evidence="5 6">
    <name type="scientific">Ohtaekwangia kribbensis</name>
    <dbReference type="NCBI Taxonomy" id="688913"/>
    <lineage>
        <taxon>Bacteria</taxon>
        <taxon>Pseudomonadati</taxon>
        <taxon>Bacteroidota</taxon>
        <taxon>Cytophagia</taxon>
        <taxon>Cytophagales</taxon>
        <taxon>Fulvivirgaceae</taxon>
        <taxon>Ohtaekwangia</taxon>
    </lineage>
</organism>
<dbReference type="RefSeq" id="WP_377579889.1">
    <property type="nucleotide sequence ID" value="NZ_JBHTKA010000004.1"/>
</dbReference>
<dbReference type="PRINTS" id="PR00081">
    <property type="entry name" value="GDHRDH"/>
</dbReference>
<dbReference type="CDD" id="cd05332">
    <property type="entry name" value="11beta-HSD1_like_SDR_c"/>
    <property type="match status" value="1"/>
</dbReference>
<reference evidence="6" key="1">
    <citation type="journal article" date="2019" name="Int. J. Syst. Evol. Microbiol.">
        <title>The Global Catalogue of Microorganisms (GCM) 10K type strain sequencing project: providing services to taxonomists for standard genome sequencing and annotation.</title>
        <authorList>
            <consortium name="The Broad Institute Genomics Platform"/>
            <consortium name="The Broad Institute Genome Sequencing Center for Infectious Disease"/>
            <person name="Wu L."/>
            <person name="Ma J."/>
        </authorList>
    </citation>
    <scope>NUCLEOTIDE SEQUENCE [LARGE SCALE GENOMIC DNA]</scope>
    <source>
        <strain evidence="6">CCUG 58938</strain>
    </source>
</reference>
<dbReference type="SUPFAM" id="SSF51735">
    <property type="entry name" value="NAD(P)-binding Rossmann-fold domains"/>
    <property type="match status" value="1"/>
</dbReference>
<comment type="similarity">
    <text evidence="1 3">Belongs to the short-chain dehydrogenases/reductases (SDR) family.</text>
</comment>
<dbReference type="PANTHER" id="PTHR44196">
    <property type="entry name" value="DEHYDROGENASE/REDUCTASE SDR FAMILY MEMBER 7B"/>
    <property type="match status" value="1"/>
</dbReference>
<dbReference type="EMBL" id="JBHTKA010000004">
    <property type="protein sequence ID" value="MFD1000470.1"/>
    <property type="molecule type" value="Genomic_DNA"/>
</dbReference>
<dbReference type="InterPro" id="IPR036291">
    <property type="entry name" value="NAD(P)-bd_dom_sf"/>
</dbReference>
<dbReference type="Gene3D" id="3.40.50.720">
    <property type="entry name" value="NAD(P)-binding Rossmann-like Domain"/>
    <property type="match status" value="1"/>
</dbReference>
<evidence type="ECO:0000256" key="1">
    <source>
        <dbReference type="ARBA" id="ARBA00006484"/>
    </source>
</evidence>
<evidence type="ECO:0000313" key="5">
    <source>
        <dbReference type="EMBL" id="MFD1000470.1"/>
    </source>
</evidence>
<dbReference type="Proteomes" id="UP001597112">
    <property type="component" value="Unassembled WGS sequence"/>
</dbReference>
<keyword evidence="2" id="KW-0560">Oxidoreductase</keyword>